<reference evidence="2 3" key="1">
    <citation type="submission" date="2019-12" db="EMBL/GenBank/DDBJ databases">
        <title>Genome sequenceing of Clostridium bovifaecis.</title>
        <authorList>
            <person name="Yao Y."/>
        </authorList>
    </citation>
    <scope>NUCLEOTIDE SEQUENCE [LARGE SCALE GENOMIC DNA]</scope>
    <source>
        <strain evidence="2 3">BXX</strain>
    </source>
</reference>
<evidence type="ECO:0000313" key="2">
    <source>
        <dbReference type="EMBL" id="QGU95983.1"/>
    </source>
</evidence>
<dbReference type="AlphaFoldDB" id="A0A6I6EUE6"/>
<evidence type="ECO:0000256" key="1">
    <source>
        <dbReference type="SAM" id="SignalP"/>
    </source>
</evidence>
<evidence type="ECO:0008006" key="4">
    <source>
        <dbReference type="Google" id="ProtNLM"/>
    </source>
</evidence>
<dbReference type="EMBL" id="CP046522">
    <property type="protein sequence ID" value="QGU95983.1"/>
    <property type="molecule type" value="Genomic_DNA"/>
</dbReference>
<accession>A0A6I6EUE6</accession>
<sequence>MKNKMLALLGAVLISAGTIGGVAFASNINGGSFKGNQQVSVKESSIGTNQITVEKGNAEGISANANSLKENQQVTVKEESINTNQKAEVNNDVEVKDITKKISNIGRNNNPSKDIYEDMSQIMIDNGFKDAARYMQTGDYDAMTNYMNTLSEEDYDKMIEIMNNNGYSYMGQMMESIGRENMIDMHNSMMPIRGREGNGRSYKNMMSGF</sequence>
<gene>
    <name evidence="2" type="ORF">GOM49_13590</name>
</gene>
<protein>
    <recommendedName>
        <fullName evidence="4">DUF2680 domain-containing protein</fullName>
    </recommendedName>
</protein>
<feature type="chain" id="PRO_5026070663" description="DUF2680 domain-containing protein" evidence="1">
    <location>
        <begin position="26"/>
        <end position="209"/>
    </location>
</feature>
<organism evidence="2 3">
    <name type="scientific">Clostridium bovifaecis</name>
    <dbReference type="NCBI Taxonomy" id="2184719"/>
    <lineage>
        <taxon>Bacteria</taxon>
        <taxon>Bacillati</taxon>
        <taxon>Bacillota</taxon>
        <taxon>Clostridia</taxon>
        <taxon>Eubacteriales</taxon>
        <taxon>Clostridiaceae</taxon>
        <taxon>Clostridium</taxon>
    </lineage>
</organism>
<dbReference type="Proteomes" id="UP000422764">
    <property type="component" value="Chromosome"/>
</dbReference>
<feature type="signal peptide" evidence="1">
    <location>
        <begin position="1"/>
        <end position="25"/>
    </location>
</feature>
<keyword evidence="1" id="KW-0732">Signal</keyword>
<name>A0A6I6EUE6_9CLOT</name>
<evidence type="ECO:0000313" key="3">
    <source>
        <dbReference type="Proteomes" id="UP000422764"/>
    </source>
</evidence>
<keyword evidence="3" id="KW-1185">Reference proteome</keyword>
<proteinExistence type="predicted"/>